<proteinExistence type="predicted"/>
<sequence>MEQSAGHEPLGTGIETGKNKPTFRTFSDVFLTSLFMCDRCWLRRHIMVSFAGTIGILSRQSPSMVATHAQFIVVLDPCLVAIHTLPLPSASP</sequence>
<name>A0ABQ9XSR3_9EUKA</name>
<reference evidence="1 2" key="1">
    <citation type="journal article" date="2022" name="bioRxiv">
        <title>Genomics of Preaxostyla Flagellates Illuminates Evolutionary Transitions and the Path Towards Mitochondrial Loss.</title>
        <authorList>
            <person name="Novak L.V.F."/>
            <person name="Treitli S.C."/>
            <person name="Pyrih J."/>
            <person name="Halakuc P."/>
            <person name="Pipaliya S.V."/>
            <person name="Vacek V."/>
            <person name="Brzon O."/>
            <person name="Soukal P."/>
            <person name="Eme L."/>
            <person name="Dacks J.B."/>
            <person name="Karnkowska A."/>
            <person name="Elias M."/>
            <person name="Hampl V."/>
        </authorList>
    </citation>
    <scope>NUCLEOTIDE SEQUENCE [LARGE SCALE GENOMIC DNA]</scope>
    <source>
        <strain evidence="1">NAU3</strain>
        <tissue evidence="1">Gut</tissue>
    </source>
</reference>
<dbReference type="Proteomes" id="UP001281761">
    <property type="component" value="Unassembled WGS sequence"/>
</dbReference>
<dbReference type="EMBL" id="JARBJD010000077">
    <property type="protein sequence ID" value="KAK2954519.1"/>
    <property type="molecule type" value="Genomic_DNA"/>
</dbReference>
<organism evidence="1 2">
    <name type="scientific">Blattamonas nauphoetae</name>
    <dbReference type="NCBI Taxonomy" id="2049346"/>
    <lineage>
        <taxon>Eukaryota</taxon>
        <taxon>Metamonada</taxon>
        <taxon>Preaxostyla</taxon>
        <taxon>Oxymonadida</taxon>
        <taxon>Blattamonas</taxon>
    </lineage>
</organism>
<accession>A0ABQ9XSR3</accession>
<evidence type="ECO:0000313" key="2">
    <source>
        <dbReference type="Proteomes" id="UP001281761"/>
    </source>
</evidence>
<comment type="caution">
    <text evidence="1">The sequence shown here is derived from an EMBL/GenBank/DDBJ whole genome shotgun (WGS) entry which is preliminary data.</text>
</comment>
<gene>
    <name evidence="1" type="ORF">BLNAU_10539</name>
</gene>
<evidence type="ECO:0000313" key="1">
    <source>
        <dbReference type="EMBL" id="KAK2954519.1"/>
    </source>
</evidence>
<keyword evidence="2" id="KW-1185">Reference proteome</keyword>
<protein>
    <submittedName>
        <fullName evidence="1">Uncharacterized protein</fullName>
    </submittedName>
</protein>